<dbReference type="SUPFAM" id="SSF53850">
    <property type="entry name" value="Periplasmic binding protein-like II"/>
    <property type="match status" value="1"/>
</dbReference>
<accession>A0ABU5DFL0</accession>
<dbReference type="Proteomes" id="UP001285263">
    <property type="component" value="Unassembled WGS sequence"/>
</dbReference>
<dbReference type="InterPro" id="IPR036390">
    <property type="entry name" value="WH_DNA-bd_sf"/>
</dbReference>
<gene>
    <name evidence="6" type="ORF">SNE35_11155</name>
</gene>
<feature type="domain" description="HTH lysR-type" evidence="5">
    <location>
        <begin position="7"/>
        <end position="64"/>
    </location>
</feature>
<evidence type="ECO:0000256" key="1">
    <source>
        <dbReference type="ARBA" id="ARBA00009437"/>
    </source>
</evidence>
<evidence type="ECO:0000256" key="3">
    <source>
        <dbReference type="ARBA" id="ARBA00023125"/>
    </source>
</evidence>
<dbReference type="EMBL" id="JAXCLA010000003">
    <property type="protein sequence ID" value="MDY0745071.1"/>
    <property type="molecule type" value="Genomic_DNA"/>
</dbReference>
<dbReference type="InterPro" id="IPR000847">
    <property type="entry name" value="LysR_HTH_N"/>
</dbReference>
<organism evidence="6 7">
    <name type="scientific">Roseateles agri</name>
    <dbReference type="NCBI Taxonomy" id="3098619"/>
    <lineage>
        <taxon>Bacteria</taxon>
        <taxon>Pseudomonadati</taxon>
        <taxon>Pseudomonadota</taxon>
        <taxon>Betaproteobacteria</taxon>
        <taxon>Burkholderiales</taxon>
        <taxon>Sphaerotilaceae</taxon>
        <taxon>Roseateles</taxon>
    </lineage>
</organism>
<keyword evidence="4" id="KW-0804">Transcription</keyword>
<dbReference type="PANTHER" id="PTHR30419">
    <property type="entry name" value="HTH-TYPE TRANSCRIPTIONAL REGULATOR YBHD"/>
    <property type="match status" value="1"/>
</dbReference>
<evidence type="ECO:0000313" key="7">
    <source>
        <dbReference type="Proteomes" id="UP001285263"/>
    </source>
</evidence>
<reference evidence="6 7" key="1">
    <citation type="submission" date="2023-11" db="EMBL/GenBank/DDBJ databases">
        <title>Paucibacter sp. nov., isolated from fresh soil in Korea.</title>
        <authorList>
            <person name="Le N.T.T."/>
        </authorList>
    </citation>
    <scope>NUCLEOTIDE SEQUENCE [LARGE SCALE GENOMIC DNA]</scope>
    <source>
        <strain evidence="6 7">R3-3</strain>
    </source>
</reference>
<sequence>MKPGSRLDLADLRLFVAIADAGSITKGAVQVSLALASASERLRNIEEEAGTPLLVRQARGVVTTEAGEAMLHHARLILQQQGLMRRELQEFATGQRGTLHLYANTSALTEYLPGLLAPWLSARPKLRLELKERSSAEIVRTVANGHAEAGVASDAVDAMGLTRLRLYHDRLALICAPRHRLARHKRLRFEQVLGEPFVGLAGRSALQDMIEGHAEAAGGRLQIRIRLKTFDAVCEVVSHGIGVAILPLSSALRNQQRFDFNVLELDDAWTSRWHCACFRDWNELSAPMQSLLTHLQASLSPES</sequence>
<dbReference type="Gene3D" id="3.40.190.290">
    <property type="match status" value="1"/>
</dbReference>
<keyword evidence="2" id="KW-0805">Transcription regulation</keyword>
<dbReference type="InterPro" id="IPR036388">
    <property type="entry name" value="WH-like_DNA-bd_sf"/>
</dbReference>
<comment type="caution">
    <text evidence="6">The sequence shown here is derived from an EMBL/GenBank/DDBJ whole genome shotgun (WGS) entry which is preliminary data.</text>
</comment>
<dbReference type="InterPro" id="IPR050950">
    <property type="entry name" value="HTH-type_LysR_regulators"/>
</dbReference>
<evidence type="ECO:0000256" key="4">
    <source>
        <dbReference type="ARBA" id="ARBA00023163"/>
    </source>
</evidence>
<name>A0ABU5DFL0_9BURK</name>
<keyword evidence="7" id="KW-1185">Reference proteome</keyword>
<comment type="similarity">
    <text evidence="1">Belongs to the LysR transcriptional regulatory family.</text>
</comment>
<dbReference type="RefSeq" id="WP_320422973.1">
    <property type="nucleotide sequence ID" value="NZ_JAXCLA010000003.1"/>
</dbReference>
<evidence type="ECO:0000256" key="2">
    <source>
        <dbReference type="ARBA" id="ARBA00023015"/>
    </source>
</evidence>
<protein>
    <submittedName>
        <fullName evidence="6">LysR substrate-binding domain-containing protein</fullName>
    </submittedName>
</protein>
<dbReference type="InterPro" id="IPR005119">
    <property type="entry name" value="LysR_subst-bd"/>
</dbReference>
<dbReference type="SUPFAM" id="SSF46785">
    <property type="entry name" value="Winged helix' DNA-binding domain"/>
    <property type="match status" value="1"/>
</dbReference>
<dbReference type="Pfam" id="PF00126">
    <property type="entry name" value="HTH_1"/>
    <property type="match status" value="1"/>
</dbReference>
<dbReference type="Gene3D" id="1.10.10.10">
    <property type="entry name" value="Winged helix-like DNA-binding domain superfamily/Winged helix DNA-binding domain"/>
    <property type="match status" value="1"/>
</dbReference>
<evidence type="ECO:0000313" key="6">
    <source>
        <dbReference type="EMBL" id="MDY0745071.1"/>
    </source>
</evidence>
<dbReference type="PROSITE" id="PS50931">
    <property type="entry name" value="HTH_LYSR"/>
    <property type="match status" value="1"/>
</dbReference>
<proteinExistence type="inferred from homology"/>
<dbReference type="PANTHER" id="PTHR30419:SF2">
    <property type="entry name" value="LYSR FAMILY TRANSCRIPTIONAL REGULATOR"/>
    <property type="match status" value="1"/>
</dbReference>
<dbReference type="CDD" id="cd08421">
    <property type="entry name" value="PBP2_LTTR_like_1"/>
    <property type="match status" value="1"/>
</dbReference>
<keyword evidence="3" id="KW-0238">DNA-binding</keyword>
<dbReference type="Pfam" id="PF03466">
    <property type="entry name" value="LysR_substrate"/>
    <property type="match status" value="1"/>
</dbReference>
<evidence type="ECO:0000259" key="5">
    <source>
        <dbReference type="PROSITE" id="PS50931"/>
    </source>
</evidence>